<dbReference type="AlphaFoldDB" id="A0A225WB59"/>
<sequence>MSKHTCTQLSMQEKVELLRRWKTNPHWTLQEVAAQLDVKITTLKGWYDRYWDDLDTISVSGRKHVNGAGRPRIIEPSEADVLLFYKRNGSNRRPRDVLAFCLRLNEFIQDKVKPDSQKRGGRIHQVLFES</sequence>
<proteinExistence type="predicted"/>
<organism evidence="1 2">
    <name type="scientific">Phytophthora megakarya</name>
    <dbReference type="NCBI Taxonomy" id="4795"/>
    <lineage>
        <taxon>Eukaryota</taxon>
        <taxon>Sar</taxon>
        <taxon>Stramenopiles</taxon>
        <taxon>Oomycota</taxon>
        <taxon>Peronosporomycetes</taxon>
        <taxon>Peronosporales</taxon>
        <taxon>Peronosporaceae</taxon>
        <taxon>Phytophthora</taxon>
    </lineage>
</organism>
<dbReference type="Gene3D" id="1.10.10.60">
    <property type="entry name" value="Homeodomain-like"/>
    <property type="match status" value="1"/>
</dbReference>
<evidence type="ECO:0000313" key="2">
    <source>
        <dbReference type="Proteomes" id="UP000198211"/>
    </source>
</evidence>
<gene>
    <name evidence="1" type="ORF">PHMEG_00011478</name>
</gene>
<accession>A0A225WB59</accession>
<evidence type="ECO:0000313" key="1">
    <source>
        <dbReference type="EMBL" id="OWZ14961.1"/>
    </source>
</evidence>
<name>A0A225WB59_9STRA</name>
<dbReference type="OrthoDB" id="129665at2759"/>
<dbReference type="EMBL" id="NBNE01001223">
    <property type="protein sequence ID" value="OWZ14961.1"/>
    <property type="molecule type" value="Genomic_DNA"/>
</dbReference>
<reference evidence="2" key="1">
    <citation type="submission" date="2017-03" db="EMBL/GenBank/DDBJ databases">
        <title>Phytopthora megakarya and P. palmivora, two closely related causual agents of cacao black pod achieved similar genome size and gene model numbers by different mechanisms.</title>
        <authorList>
            <person name="Ali S."/>
            <person name="Shao J."/>
            <person name="Larry D.J."/>
            <person name="Kronmiller B."/>
            <person name="Shen D."/>
            <person name="Strem M.D."/>
            <person name="Melnick R.L."/>
            <person name="Guiltinan M.J."/>
            <person name="Tyler B.M."/>
            <person name="Meinhardt L.W."/>
            <person name="Bailey B.A."/>
        </authorList>
    </citation>
    <scope>NUCLEOTIDE SEQUENCE [LARGE SCALE GENOMIC DNA]</scope>
    <source>
        <strain evidence="2">zdho120</strain>
    </source>
</reference>
<dbReference type="Proteomes" id="UP000198211">
    <property type="component" value="Unassembled WGS sequence"/>
</dbReference>
<protein>
    <submittedName>
        <fullName evidence="1">Uncharacterized protein</fullName>
    </submittedName>
</protein>
<comment type="caution">
    <text evidence="1">The sequence shown here is derived from an EMBL/GenBank/DDBJ whole genome shotgun (WGS) entry which is preliminary data.</text>
</comment>
<keyword evidence="2" id="KW-1185">Reference proteome</keyword>